<dbReference type="InParanoid" id="A0A667Y184"/>
<reference evidence="2" key="1">
    <citation type="submission" date="2019-06" db="EMBL/GenBank/DDBJ databases">
        <authorList>
            <consortium name="Wellcome Sanger Institute Data Sharing"/>
        </authorList>
    </citation>
    <scope>NUCLEOTIDE SEQUENCE [LARGE SCALE GENOMIC DNA]</scope>
</reference>
<evidence type="ECO:0000313" key="3">
    <source>
        <dbReference type="Proteomes" id="UP000472263"/>
    </source>
</evidence>
<dbReference type="Proteomes" id="UP000472263">
    <property type="component" value="Chromosome 16"/>
</dbReference>
<keyword evidence="3" id="KW-1185">Reference proteome</keyword>
<organism evidence="2 3">
    <name type="scientific">Myripristis murdjan</name>
    <name type="common">pinecone soldierfish</name>
    <dbReference type="NCBI Taxonomy" id="586833"/>
    <lineage>
        <taxon>Eukaryota</taxon>
        <taxon>Metazoa</taxon>
        <taxon>Chordata</taxon>
        <taxon>Craniata</taxon>
        <taxon>Vertebrata</taxon>
        <taxon>Euteleostomi</taxon>
        <taxon>Actinopterygii</taxon>
        <taxon>Neopterygii</taxon>
        <taxon>Teleostei</taxon>
        <taxon>Neoteleostei</taxon>
        <taxon>Acanthomorphata</taxon>
        <taxon>Holocentriformes</taxon>
        <taxon>Holocentridae</taxon>
        <taxon>Myripristis</taxon>
    </lineage>
</organism>
<dbReference type="Ensembl" id="ENSMMDT00005024169.1">
    <property type="protein sequence ID" value="ENSMMDP00005023660.1"/>
    <property type="gene ID" value="ENSMMDG00005011401.1"/>
</dbReference>
<reference evidence="2" key="2">
    <citation type="submission" date="2025-08" db="UniProtKB">
        <authorList>
            <consortium name="Ensembl"/>
        </authorList>
    </citation>
    <scope>IDENTIFICATION</scope>
</reference>
<evidence type="ECO:0008006" key="4">
    <source>
        <dbReference type="Google" id="ProtNLM"/>
    </source>
</evidence>
<proteinExistence type="predicted"/>
<dbReference type="AlphaFoldDB" id="A0A667Y184"/>
<sequence length="177" mass="19873">MLVLTAALMVLLATVEASSSGGEGEAFCITDRAELTRLFNQPVYEAELVVRPLGDGSVIVGPLSHTGVRVTLENGSKWLIHKGQNFGYISDTVVVNARNMSSRWRKRQRRHRETARKKKSSCQCQTDRTFSLTEFFVISQHERRKSPDIINGTQSSMAKRIVPPPNRGCIQRRRTGM</sequence>
<protein>
    <recommendedName>
        <fullName evidence="4">SH3 domain-containing protein</fullName>
    </recommendedName>
</protein>
<evidence type="ECO:0000256" key="1">
    <source>
        <dbReference type="SAM" id="SignalP"/>
    </source>
</evidence>
<evidence type="ECO:0000313" key="2">
    <source>
        <dbReference type="Ensembl" id="ENSMMDP00005023660.1"/>
    </source>
</evidence>
<name>A0A667Y184_9TELE</name>
<keyword evidence="1" id="KW-0732">Signal</keyword>
<dbReference type="GeneTree" id="ENSGT00690000103873"/>
<feature type="chain" id="PRO_5025336881" description="SH3 domain-containing protein" evidence="1">
    <location>
        <begin position="18"/>
        <end position="177"/>
    </location>
</feature>
<accession>A0A667Y184</accession>
<reference evidence="2" key="3">
    <citation type="submission" date="2025-09" db="UniProtKB">
        <authorList>
            <consortium name="Ensembl"/>
        </authorList>
    </citation>
    <scope>IDENTIFICATION</scope>
</reference>
<feature type="signal peptide" evidence="1">
    <location>
        <begin position="1"/>
        <end position="17"/>
    </location>
</feature>